<dbReference type="Proteomes" id="UP000055590">
    <property type="component" value="Chromosome"/>
</dbReference>
<dbReference type="Pfam" id="PF06348">
    <property type="entry name" value="DUF1059"/>
    <property type="match status" value="1"/>
</dbReference>
<dbReference type="OrthoDB" id="4560214at2"/>
<reference evidence="1 2" key="1">
    <citation type="submission" date="2015-08" db="EMBL/GenBank/DDBJ databases">
        <authorList>
            <person name="Babu N.S."/>
            <person name="Beckwith C.J."/>
            <person name="Beseler K.G."/>
            <person name="Brison A."/>
            <person name="Carone J.V."/>
            <person name="Caskin T.P."/>
            <person name="Diamond M."/>
            <person name="Durham M.E."/>
            <person name="Foxe J.M."/>
            <person name="Go M."/>
            <person name="Henderson B.A."/>
            <person name="Jones I.B."/>
            <person name="McGettigan J.A."/>
            <person name="Micheletti S.J."/>
            <person name="Nasrallah M.E."/>
            <person name="Ortiz D."/>
            <person name="Piller C.R."/>
            <person name="Privatt S.R."/>
            <person name="Schneider S.L."/>
            <person name="Sharp S."/>
            <person name="Smith T.C."/>
            <person name="Stanton J.D."/>
            <person name="Ullery H.E."/>
            <person name="Wilson R.J."/>
            <person name="Serrano M.G."/>
            <person name="Buck G."/>
            <person name="Lee V."/>
            <person name="Wang Y."/>
            <person name="Carvalho R."/>
            <person name="Voegtly L."/>
            <person name="Shi R."/>
            <person name="Duckworth R."/>
            <person name="Johnson A."/>
            <person name="Loviza R."/>
            <person name="Walstead R."/>
            <person name="Shah Z."/>
            <person name="Kiflezghi M."/>
            <person name="Wade K."/>
            <person name="Ball S.L."/>
            <person name="Bradley K.W."/>
            <person name="Asai D.J."/>
            <person name="Bowman C.A."/>
            <person name="Russell D.A."/>
            <person name="Pope W.H."/>
            <person name="Jacobs-Sera D."/>
            <person name="Hendrix R.W."/>
            <person name="Hatfull G.F."/>
        </authorList>
    </citation>
    <scope>NUCLEOTIDE SEQUENCE [LARGE SCALE GENOMIC DNA]</scope>
    <source>
        <strain evidence="1 2">DSM 27710</strain>
    </source>
</reference>
<dbReference type="EMBL" id="CP012332">
    <property type="protein sequence ID" value="AKU92291.1"/>
    <property type="molecule type" value="Genomic_DNA"/>
</dbReference>
<protein>
    <recommendedName>
        <fullName evidence="3">DUF1059 domain-containing protein</fullName>
    </recommendedName>
</protein>
<dbReference type="RefSeq" id="WP_050726481.1">
    <property type="nucleotide sequence ID" value="NZ_CP012332.1"/>
</dbReference>
<evidence type="ECO:0008006" key="3">
    <source>
        <dbReference type="Google" id="ProtNLM"/>
    </source>
</evidence>
<evidence type="ECO:0000313" key="1">
    <source>
        <dbReference type="EMBL" id="AKU92291.1"/>
    </source>
</evidence>
<dbReference type="InterPro" id="IPR009409">
    <property type="entry name" value="DUF1059"/>
</dbReference>
<proteinExistence type="predicted"/>
<gene>
    <name evidence="1" type="ORF">AKJ08_2678</name>
</gene>
<sequence>MARKMIDCRDQKSVSGCTLTMMGEEEELLKAATQHAIQVHGHRDSPELRKMLRSSFKNAPQMEQAAHP</sequence>
<dbReference type="KEGG" id="vin:AKJ08_2678"/>
<name>A0A0K1PFV0_9BACT</name>
<dbReference type="STRING" id="1391653.AKJ08_2678"/>
<keyword evidence="2" id="KW-1185">Reference proteome</keyword>
<dbReference type="AlphaFoldDB" id="A0A0K1PFV0"/>
<evidence type="ECO:0000313" key="2">
    <source>
        <dbReference type="Proteomes" id="UP000055590"/>
    </source>
</evidence>
<accession>A0A0K1PFV0</accession>
<organism evidence="1 2">
    <name type="scientific">Vulgatibacter incomptus</name>
    <dbReference type="NCBI Taxonomy" id="1391653"/>
    <lineage>
        <taxon>Bacteria</taxon>
        <taxon>Pseudomonadati</taxon>
        <taxon>Myxococcota</taxon>
        <taxon>Myxococcia</taxon>
        <taxon>Myxococcales</taxon>
        <taxon>Cystobacterineae</taxon>
        <taxon>Vulgatibacteraceae</taxon>
        <taxon>Vulgatibacter</taxon>
    </lineage>
</organism>